<comment type="caution">
    <text evidence="2">The sequence shown here is derived from an EMBL/GenBank/DDBJ whole genome shotgun (WGS) entry which is preliminary data.</text>
</comment>
<evidence type="ECO:0000259" key="1">
    <source>
        <dbReference type="PROSITE" id="PS50234"/>
    </source>
</evidence>
<dbReference type="PROSITE" id="PS50234">
    <property type="entry name" value="VWFA"/>
    <property type="match status" value="1"/>
</dbReference>
<dbReference type="Gene3D" id="3.40.50.410">
    <property type="entry name" value="von Willebrand factor, type A domain"/>
    <property type="match status" value="1"/>
</dbReference>
<dbReference type="AlphaFoldDB" id="A0A9D2L492"/>
<protein>
    <submittedName>
        <fullName evidence="2">VWA domain-containing protein</fullName>
    </submittedName>
</protein>
<dbReference type="SUPFAM" id="SSF53300">
    <property type="entry name" value="vWA-like"/>
    <property type="match status" value="1"/>
</dbReference>
<dbReference type="InterPro" id="IPR002035">
    <property type="entry name" value="VWF_A"/>
</dbReference>
<proteinExistence type="predicted"/>
<sequence>MYTQSITRTHRTAFILAIDQSGSMAERLLFRGRETTKAAAVAEVTNRLLFELIERARRSEQVRDYYDIAVLGYSGDGIVSMLDDPQTLVPVSRLAEMPVEYTETVVERRMPGGEPTLRKITMPAWVAPKAAGATPMYETLLEIRDLARCWCDNPANAESFPPMVFNITDGESSDCDERELIELSEKIRSIATKEGKVLLINIHIATAADTRALIFPTEEELGYGNRYARLLYDCSSPMPDQFTEAIRQVRGDHAEPPFRGMSYNTSISELIAILNIGSISIKLQ</sequence>
<dbReference type="EMBL" id="DWYR01000013">
    <property type="protein sequence ID" value="HJA98991.1"/>
    <property type="molecule type" value="Genomic_DNA"/>
</dbReference>
<reference evidence="2" key="2">
    <citation type="submission" date="2021-04" db="EMBL/GenBank/DDBJ databases">
        <authorList>
            <person name="Gilroy R."/>
        </authorList>
    </citation>
    <scope>NUCLEOTIDE SEQUENCE</scope>
    <source>
        <strain evidence="2">CHK169-11906</strain>
    </source>
</reference>
<feature type="domain" description="VWFA" evidence="1">
    <location>
        <begin position="13"/>
        <end position="246"/>
    </location>
</feature>
<organism evidence="2 3">
    <name type="scientific">Candidatus Alistipes avicola</name>
    <dbReference type="NCBI Taxonomy" id="2838432"/>
    <lineage>
        <taxon>Bacteria</taxon>
        <taxon>Pseudomonadati</taxon>
        <taxon>Bacteroidota</taxon>
        <taxon>Bacteroidia</taxon>
        <taxon>Bacteroidales</taxon>
        <taxon>Rikenellaceae</taxon>
        <taxon>Alistipes</taxon>
    </lineage>
</organism>
<evidence type="ECO:0000313" key="3">
    <source>
        <dbReference type="Proteomes" id="UP000824259"/>
    </source>
</evidence>
<dbReference type="InterPro" id="IPR036465">
    <property type="entry name" value="vWFA_dom_sf"/>
</dbReference>
<evidence type="ECO:0000313" key="2">
    <source>
        <dbReference type="EMBL" id="HJA98991.1"/>
    </source>
</evidence>
<dbReference type="Proteomes" id="UP000824259">
    <property type="component" value="Unassembled WGS sequence"/>
</dbReference>
<name>A0A9D2L492_9BACT</name>
<reference evidence="2" key="1">
    <citation type="journal article" date="2021" name="PeerJ">
        <title>Extensive microbial diversity within the chicken gut microbiome revealed by metagenomics and culture.</title>
        <authorList>
            <person name="Gilroy R."/>
            <person name="Ravi A."/>
            <person name="Getino M."/>
            <person name="Pursley I."/>
            <person name="Horton D.L."/>
            <person name="Alikhan N.F."/>
            <person name="Baker D."/>
            <person name="Gharbi K."/>
            <person name="Hall N."/>
            <person name="Watson M."/>
            <person name="Adriaenssens E.M."/>
            <person name="Foster-Nyarko E."/>
            <person name="Jarju S."/>
            <person name="Secka A."/>
            <person name="Antonio M."/>
            <person name="Oren A."/>
            <person name="Chaudhuri R.R."/>
            <person name="La Ragione R."/>
            <person name="Hildebrand F."/>
            <person name="Pallen M.J."/>
        </authorList>
    </citation>
    <scope>NUCLEOTIDE SEQUENCE</scope>
    <source>
        <strain evidence="2">CHK169-11906</strain>
    </source>
</reference>
<accession>A0A9D2L492</accession>
<gene>
    <name evidence="2" type="ORF">H9779_05265</name>
</gene>